<evidence type="ECO:0000256" key="2">
    <source>
        <dbReference type="ARBA" id="ARBA00022771"/>
    </source>
</evidence>
<dbReference type="EMBL" id="JACAZI010000013">
    <property type="protein sequence ID" value="KAF7345604.1"/>
    <property type="molecule type" value="Genomic_DNA"/>
</dbReference>
<dbReference type="SUPFAM" id="SSF144232">
    <property type="entry name" value="HIT/MYND zinc finger-like"/>
    <property type="match status" value="1"/>
</dbReference>
<evidence type="ECO:0000259" key="5">
    <source>
        <dbReference type="PROSITE" id="PS50865"/>
    </source>
</evidence>
<accession>A0A8H6XSF4</accession>
<proteinExistence type="predicted"/>
<dbReference type="OrthoDB" id="341421at2759"/>
<gene>
    <name evidence="6" type="ORF">MVEN_01579400</name>
</gene>
<dbReference type="PROSITE" id="PS50865">
    <property type="entry name" value="ZF_MYND_2"/>
    <property type="match status" value="1"/>
</dbReference>
<evidence type="ECO:0000256" key="4">
    <source>
        <dbReference type="PROSITE-ProRule" id="PRU00134"/>
    </source>
</evidence>
<organism evidence="6 7">
    <name type="scientific">Mycena venus</name>
    <dbReference type="NCBI Taxonomy" id="2733690"/>
    <lineage>
        <taxon>Eukaryota</taxon>
        <taxon>Fungi</taxon>
        <taxon>Dikarya</taxon>
        <taxon>Basidiomycota</taxon>
        <taxon>Agaricomycotina</taxon>
        <taxon>Agaricomycetes</taxon>
        <taxon>Agaricomycetidae</taxon>
        <taxon>Agaricales</taxon>
        <taxon>Marasmiineae</taxon>
        <taxon>Mycenaceae</taxon>
        <taxon>Mycena</taxon>
    </lineage>
</organism>
<name>A0A8H6XSF4_9AGAR</name>
<dbReference type="Gene3D" id="6.10.140.2220">
    <property type="match status" value="1"/>
</dbReference>
<keyword evidence="7" id="KW-1185">Reference proteome</keyword>
<evidence type="ECO:0000313" key="6">
    <source>
        <dbReference type="EMBL" id="KAF7345604.1"/>
    </source>
</evidence>
<keyword evidence="2 4" id="KW-0863">Zinc-finger</keyword>
<dbReference type="InterPro" id="IPR002893">
    <property type="entry name" value="Znf_MYND"/>
</dbReference>
<comment type="caution">
    <text evidence="6">The sequence shown here is derived from an EMBL/GenBank/DDBJ whole genome shotgun (WGS) entry which is preliminary data.</text>
</comment>
<dbReference type="Proteomes" id="UP000620124">
    <property type="component" value="Unassembled WGS sequence"/>
</dbReference>
<evidence type="ECO:0000256" key="3">
    <source>
        <dbReference type="ARBA" id="ARBA00022833"/>
    </source>
</evidence>
<dbReference type="GO" id="GO:0008270">
    <property type="term" value="F:zinc ion binding"/>
    <property type="evidence" value="ECO:0007669"/>
    <property type="project" value="UniProtKB-KW"/>
</dbReference>
<evidence type="ECO:0000256" key="1">
    <source>
        <dbReference type="ARBA" id="ARBA00022723"/>
    </source>
</evidence>
<evidence type="ECO:0000313" key="7">
    <source>
        <dbReference type="Proteomes" id="UP000620124"/>
    </source>
</evidence>
<reference evidence="6" key="1">
    <citation type="submission" date="2020-05" db="EMBL/GenBank/DDBJ databases">
        <title>Mycena genomes resolve the evolution of fungal bioluminescence.</title>
        <authorList>
            <person name="Tsai I.J."/>
        </authorList>
    </citation>
    <scope>NUCLEOTIDE SEQUENCE</scope>
    <source>
        <strain evidence="6">CCC161011</strain>
    </source>
</reference>
<sequence length="244" mass="26903">MDTFNPSCPHCVAEKVDATLKAEAPPAPCHRHAMSDPSEPMRKELTQCQHCWKSRGPGVTLQKCAACKVDLYCSKKCQRSAWKTHKAKCLLNQRNLPVAQMDTLKDLRSFTSKHRPTIAEAGIRALGVMVDPSRAERDVVMILLRRRVDSKRVETSFFVTSTVVVPLDSFPTAQEMRGQLKQASDDNKRSGMAGAIFVLLMDTDSAAVNVAPVGFPKASLGLLAPLGTSWQEWLTTRLNEGIVV</sequence>
<keyword evidence="3" id="KW-0862">Zinc</keyword>
<feature type="domain" description="MYND-type" evidence="5">
    <location>
        <begin position="48"/>
        <end position="89"/>
    </location>
</feature>
<dbReference type="PROSITE" id="PS01360">
    <property type="entry name" value="ZF_MYND_1"/>
    <property type="match status" value="1"/>
</dbReference>
<protein>
    <recommendedName>
        <fullName evidence="5">MYND-type domain-containing protein</fullName>
    </recommendedName>
</protein>
<keyword evidence="1" id="KW-0479">Metal-binding</keyword>
<dbReference type="Pfam" id="PF01753">
    <property type="entry name" value="zf-MYND"/>
    <property type="match status" value="1"/>
</dbReference>
<dbReference type="AlphaFoldDB" id="A0A8H6XSF4"/>